<dbReference type="Pfam" id="PF13671">
    <property type="entry name" value="AAA_33"/>
    <property type="match status" value="1"/>
</dbReference>
<dbReference type="InterPro" id="IPR002575">
    <property type="entry name" value="Aminoglycoside_PTrfase"/>
</dbReference>
<organism evidence="2 3">
    <name type="scientific">Chlorobium limicola</name>
    <dbReference type="NCBI Taxonomy" id="1092"/>
    <lineage>
        <taxon>Bacteria</taxon>
        <taxon>Pseudomonadati</taxon>
        <taxon>Chlorobiota</taxon>
        <taxon>Chlorobiia</taxon>
        <taxon>Chlorobiales</taxon>
        <taxon>Chlorobiaceae</taxon>
        <taxon>Chlorobium/Pelodictyon group</taxon>
        <taxon>Chlorobium</taxon>
    </lineage>
</organism>
<dbReference type="Pfam" id="PF01636">
    <property type="entry name" value="APH"/>
    <property type="match status" value="1"/>
</dbReference>
<dbReference type="PANTHER" id="PTHR43883:SF1">
    <property type="entry name" value="GLUCONOKINASE"/>
    <property type="match status" value="1"/>
</dbReference>
<dbReference type="SUPFAM" id="SSF56112">
    <property type="entry name" value="Protein kinase-like (PK-like)"/>
    <property type="match status" value="1"/>
</dbReference>
<dbReference type="Gene3D" id="3.90.1200.10">
    <property type="match status" value="1"/>
</dbReference>
<dbReference type="OrthoDB" id="9810277at2"/>
<dbReference type="InterPro" id="IPR027417">
    <property type="entry name" value="P-loop_NTPase"/>
</dbReference>
<gene>
    <name evidence="2" type="ORF">ASB62_02415</name>
</gene>
<dbReference type="InterPro" id="IPR011009">
    <property type="entry name" value="Kinase-like_dom_sf"/>
</dbReference>
<reference evidence="2 3" key="1">
    <citation type="submission" date="2015-10" db="EMBL/GenBank/DDBJ databases">
        <title>Draft Genome Sequence of Chlorobium limicola strain Frasassi Growing under Artificial Lighting in the Frasassi Cave System.</title>
        <authorList>
            <person name="Mansor M."/>
            <person name="Macalady J."/>
        </authorList>
    </citation>
    <scope>NUCLEOTIDE SEQUENCE [LARGE SCALE GENOMIC DNA]</scope>
    <source>
        <strain evidence="2 3">Frasassi</strain>
    </source>
</reference>
<accession>A0A117MRH4</accession>
<evidence type="ECO:0000259" key="1">
    <source>
        <dbReference type="Pfam" id="PF01636"/>
    </source>
</evidence>
<dbReference type="Proteomes" id="UP000053937">
    <property type="component" value="Unassembled WGS sequence"/>
</dbReference>
<dbReference type="SUPFAM" id="SSF52540">
    <property type="entry name" value="P-loop containing nucleoside triphosphate hydrolases"/>
    <property type="match status" value="1"/>
</dbReference>
<protein>
    <recommendedName>
        <fullName evidence="1">Aminoglycoside phosphotransferase domain-containing protein</fullName>
    </recommendedName>
</protein>
<sequence>MHTILEALSRPEAYPHETCGIQIAETHISWVFLTGTYAYKIKKPVNLGFLDFSTLEKRYRYCHDELRLNRRLAPELYLDVVPVTRSEETLRIGGSGTAIEYAVKMMQFDRTHELDRLLAGNRLTAKHIDSIVETVAAFHLSIPAAAPDSEYGSPEKLILPLRENFRHTAELVKNNVEQQLLEKLETWVEKEHLRLTPRFLDRKTAGFIRHCHGDMHTGNMVWQNEQVVIFDCIEFSQALSMIDVISDIAFLFMDLEHGGHRELAWRFLNGYLSATGDYESLSLLCFYSLYRATVRAKVTAIRFEQEPDEKRRHTIREEHLSYVRHAFHYTLPGTAHLVITCGVSGSGKSTHAGTLASELQAVHIRSDIERKRLAGICANTSSRNSSGMDIYTALFTEKTYQRLEDIAVAALEEGFPVLVDATFLKKNERMRFRKLAGQSECPFTILHFYADEALLRERVTKRFQEGSDVSDADEAVLLMQLAAAEPLSEEERRDTIDIDTSRKVDCSEIVHELQKRNESL</sequence>
<comment type="caution">
    <text evidence="2">The sequence shown here is derived from an EMBL/GenBank/DDBJ whole genome shotgun (WGS) entry which is preliminary data.</text>
</comment>
<proteinExistence type="predicted"/>
<dbReference type="RefSeq" id="WP_059138463.1">
    <property type="nucleotide sequence ID" value="NZ_LMBR01000045.1"/>
</dbReference>
<dbReference type="InterPro" id="IPR052732">
    <property type="entry name" value="Cell-binding_unc_protein"/>
</dbReference>
<keyword evidence="3" id="KW-1185">Reference proteome</keyword>
<name>A0A117MRH4_CHLLI</name>
<evidence type="ECO:0000313" key="2">
    <source>
        <dbReference type="EMBL" id="KUL31779.1"/>
    </source>
</evidence>
<feature type="domain" description="Aminoglycoside phosphotransferase" evidence="1">
    <location>
        <begin position="59"/>
        <end position="283"/>
    </location>
</feature>
<dbReference type="AlphaFoldDB" id="A0A117MRH4"/>
<evidence type="ECO:0000313" key="3">
    <source>
        <dbReference type="Proteomes" id="UP000053937"/>
    </source>
</evidence>
<dbReference type="EMBL" id="LMBR01000045">
    <property type="protein sequence ID" value="KUL31779.1"/>
    <property type="molecule type" value="Genomic_DNA"/>
</dbReference>
<dbReference type="Gene3D" id="3.40.50.300">
    <property type="entry name" value="P-loop containing nucleotide triphosphate hydrolases"/>
    <property type="match status" value="1"/>
</dbReference>
<dbReference type="PANTHER" id="PTHR43883">
    <property type="entry name" value="SLR0207 PROTEIN"/>
    <property type="match status" value="1"/>
</dbReference>